<evidence type="ECO:0000313" key="2">
    <source>
        <dbReference type="Proteomes" id="UP000184096"/>
    </source>
</evidence>
<dbReference type="RefSeq" id="WP_072825040.1">
    <property type="nucleotide sequence ID" value="NZ_LT670849.1"/>
</dbReference>
<dbReference type="InterPro" id="IPR009569">
    <property type="entry name" value="AA_synth_put"/>
</dbReference>
<proteinExistence type="predicted"/>
<dbReference type="InterPro" id="IPR035936">
    <property type="entry name" value="BB2672"/>
</dbReference>
<evidence type="ECO:0000313" key="1">
    <source>
        <dbReference type="EMBL" id="SHN87075.1"/>
    </source>
</evidence>
<dbReference type="EMBL" id="LT670849">
    <property type="protein sequence ID" value="SHN87075.1"/>
    <property type="molecule type" value="Genomic_DNA"/>
</dbReference>
<dbReference type="Gene3D" id="3.30.1330.110">
    <property type="entry name" value="BB2672"/>
    <property type="match status" value="1"/>
</dbReference>
<reference evidence="2" key="1">
    <citation type="submission" date="2016-11" db="EMBL/GenBank/DDBJ databases">
        <authorList>
            <person name="Varghese N."/>
            <person name="Submissions S."/>
        </authorList>
    </citation>
    <scope>NUCLEOTIDE SEQUENCE [LARGE SCALE GENOMIC DNA]</scope>
    <source>
        <strain evidence="2">GAS401</strain>
    </source>
</reference>
<dbReference type="SUPFAM" id="SSF160519">
    <property type="entry name" value="BB2672-like"/>
    <property type="match status" value="1"/>
</dbReference>
<keyword evidence="2" id="KW-1185">Reference proteome</keyword>
<protein>
    <submittedName>
        <fullName evidence="1">Amino acid synthesis</fullName>
    </submittedName>
</protein>
<sequence length="186" mass="19094">MEIKRVWTCKDVVFAEGGLPALKPVTRVAACAVIANPFAGEAQDDLSELIGFGAELGELLVKEAKALLPGPAISYGKAAIVGTSGDIEHAAAILHPRMGKPMRDAIGGGQAIIPSNVKIGAVGSAIDVPLGHKDDVWSFDQIDTLGVMVPNAPRPDEIVVIVALADGGRPRPRVAKSGAVPPATAV</sequence>
<organism evidence="1 2">
    <name type="scientific">Bradyrhizobium erythrophlei</name>
    <dbReference type="NCBI Taxonomy" id="1437360"/>
    <lineage>
        <taxon>Bacteria</taxon>
        <taxon>Pseudomonadati</taxon>
        <taxon>Pseudomonadota</taxon>
        <taxon>Alphaproteobacteria</taxon>
        <taxon>Hyphomicrobiales</taxon>
        <taxon>Nitrobacteraceae</taxon>
        <taxon>Bradyrhizobium</taxon>
    </lineage>
</organism>
<dbReference type="Pfam" id="PF06684">
    <property type="entry name" value="AA_synth"/>
    <property type="match status" value="1"/>
</dbReference>
<gene>
    <name evidence="1" type="ORF">SAMN05444170_6987</name>
</gene>
<dbReference type="OrthoDB" id="9803312at2"/>
<accession>A0A1M7UVX1</accession>
<dbReference type="Proteomes" id="UP000184096">
    <property type="component" value="Chromosome I"/>
</dbReference>
<name>A0A1M7UVX1_9BRAD</name>
<dbReference type="AlphaFoldDB" id="A0A1M7UVX1"/>